<feature type="compositionally biased region" description="Low complexity" evidence="2">
    <location>
        <begin position="327"/>
        <end position="343"/>
    </location>
</feature>
<dbReference type="Proteomes" id="UP001500037">
    <property type="component" value="Unassembled WGS sequence"/>
</dbReference>
<dbReference type="RefSeq" id="WP_344442179.1">
    <property type="nucleotide sequence ID" value="NZ_BAAALF010000046.1"/>
</dbReference>
<name>A0ABN1W737_9ACTN</name>
<feature type="domain" description="Xaa-Pro dipeptidyl-peptidase C-terminal" evidence="3">
    <location>
        <begin position="294"/>
        <end position="547"/>
    </location>
</feature>
<reference evidence="4 5" key="1">
    <citation type="journal article" date="2019" name="Int. J. Syst. Evol. Microbiol.">
        <title>The Global Catalogue of Microorganisms (GCM) 10K type strain sequencing project: providing services to taxonomists for standard genome sequencing and annotation.</title>
        <authorList>
            <consortium name="The Broad Institute Genomics Platform"/>
            <consortium name="The Broad Institute Genome Sequencing Center for Infectious Disease"/>
            <person name="Wu L."/>
            <person name="Ma J."/>
        </authorList>
    </citation>
    <scope>NUCLEOTIDE SEQUENCE [LARGE SCALE GENOMIC DNA]</scope>
    <source>
        <strain evidence="4 5">JCM 13004</strain>
    </source>
</reference>
<dbReference type="SUPFAM" id="SSF53474">
    <property type="entry name" value="alpha/beta-Hydrolases"/>
    <property type="match status" value="1"/>
</dbReference>
<comment type="caution">
    <text evidence="4">The sequence shown here is derived from an EMBL/GenBank/DDBJ whole genome shotgun (WGS) entry which is preliminary data.</text>
</comment>
<dbReference type="InterPro" id="IPR005674">
    <property type="entry name" value="CocE/Ser_esterase"/>
</dbReference>
<accession>A0ABN1W737</accession>
<dbReference type="PANTHER" id="PTHR43056:SF10">
    <property type="entry name" value="COCE_NOND FAMILY, PUTATIVE (AFU_ORTHOLOGUE AFUA_7G00600)-RELATED"/>
    <property type="match status" value="1"/>
</dbReference>
<dbReference type="SMART" id="SM00939">
    <property type="entry name" value="PepX_C"/>
    <property type="match status" value="1"/>
</dbReference>
<evidence type="ECO:0000313" key="4">
    <source>
        <dbReference type="EMBL" id="GAA1238628.1"/>
    </source>
</evidence>
<feature type="compositionally biased region" description="Basic residues" evidence="2">
    <location>
        <begin position="396"/>
        <end position="405"/>
    </location>
</feature>
<dbReference type="EMBL" id="BAAALF010000046">
    <property type="protein sequence ID" value="GAA1238628.1"/>
    <property type="molecule type" value="Genomic_DNA"/>
</dbReference>
<organism evidence="4 5">
    <name type="scientific">Kitasatospora nipponensis</name>
    <dbReference type="NCBI Taxonomy" id="258049"/>
    <lineage>
        <taxon>Bacteria</taxon>
        <taxon>Bacillati</taxon>
        <taxon>Actinomycetota</taxon>
        <taxon>Actinomycetes</taxon>
        <taxon>Kitasatosporales</taxon>
        <taxon>Streptomycetaceae</taxon>
        <taxon>Kitasatospora</taxon>
    </lineage>
</organism>
<evidence type="ECO:0000259" key="3">
    <source>
        <dbReference type="SMART" id="SM00939"/>
    </source>
</evidence>
<dbReference type="InterPro" id="IPR008979">
    <property type="entry name" value="Galactose-bd-like_sf"/>
</dbReference>
<dbReference type="InterPro" id="IPR050585">
    <property type="entry name" value="Xaa-Pro_dipeptidyl-ppase/CocE"/>
</dbReference>
<dbReference type="Gene3D" id="2.60.120.260">
    <property type="entry name" value="Galactose-binding domain-like"/>
    <property type="match status" value="1"/>
</dbReference>
<dbReference type="InterPro" id="IPR000383">
    <property type="entry name" value="Xaa-Pro-like_dom"/>
</dbReference>
<keyword evidence="5" id="KW-1185">Reference proteome</keyword>
<dbReference type="InterPro" id="IPR029058">
    <property type="entry name" value="AB_hydrolase_fold"/>
</dbReference>
<dbReference type="GO" id="GO:0016787">
    <property type="term" value="F:hydrolase activity"/>
    <property type="evidence" value="ECO:0007669"/>
    <property type="project" value="UniProtKB-KW"/>
</dbReference>
<dbReference type="SUPFAM" id="SSF49785">
    <property type="entry name" value="Galactose-binding domain-like"/>
    <property type="match status" value="1"/>
</dbReference>
<gene>
    <name evidence="4" type="ORF">GCM10009665_31080</name>
</gene>
<feature type="region of interest" description="Disordered" evidence="2">
    <location>
        <begin position="367"/>
        <end position="413"/>
    </location>
</feature>
<dbReference type="InterPro" id="IPR013736">
    <property type="entry name" value="Xaa-Pro_dipept_C"/>
</dbReference>
<dbReference type="Pfam" id="PF02129">
    <property type="entry name" value="Peptidase_S15"/>
    <property type="match status" value="1"/>
</dbReference>
<dbReference type="PANTHER" id="PTHR43056">
    <property type="entry name" value="PEPTIDASE S9 PROLYL OLIGOPEPTIDASE"/>
    <property type="match status" value="1"/>
</dbReference>
<evidence type="ECO:0000313" key="5">
    <source>
        <dbReference type="Proteomes" id="UP001500037"/>
    </source>
</evidence>
<protein>
    <submittedName>
        <fullName evidence="4">CocE/NonD family hydrolase</fullName>
    </submittedName>
</protein>
<proteinExistence type="predicted"/>
<keyword evidence="1 4" id="KW-0378">Hydrolase</keyword>
<evidence type="ECO:0000256" key="1">
    <source>
        <dbReference type="ARBA" id="ARBA00022801"/>
    </source>
</evidence>
<sequence length="690" mass="75276">MRHPSSLPHRTVREDLRLPLADGTTLAARLWRPVSGPPVPALLEYLPDRLSDWTAARDAERHPWYAGHGYASVRVDLRGHGNSDGLPGEAHGEQYGERESADGVEVVRWLAEQPWCSGRVGLFGIGPGATGALRIAALAPEPLAAVVAVCPSDDRYGNEASYLGGSVLGCDLPAGSAARLAAAARPPDPRYVGDDWRLMWLERLGSLEPPVHTWLAHQSRDAYWRRGDLGEDYAAIRAAVLAVGGWAEPSRDCVLRLVEHLTAPVRGLIGPWAHQYPDRERGPGPAIGFLQETLRWWDQWLKGEERGVLDEPGLRSWMPGPAPSPAGSPQRAAPTGGDAAPAGRWIGEDGWPSDDVREIHYGLADTLRTAGTPEGERFVPVRTPQQTGVEAGRPPPPRRPRRLPPRPRAEDGRSVCFDSAPLAERTEILGRPSLVVRLRCAADRGHLVVRLCDVAPDGSSALVTRGVLSLAARRGPERMTPWEPGAVEDVEVELAAIAHAFVPGHRIRLALSSTYWPWLWPLPETAGFGVDPGHSTLMLPVRHLAADVGRAPITFAEPEQGAPLEVHVAPREDGRPEQQLTLDLGGGEWRLAVCPDRGASRSYPDGLVTTERLEETYRIRRGDPLSASAHCERSVRLQRPDQGWDVTVTTGSELGCDGSDFVARDRLTAWEGGAVLFERDWERRIPRTTG</sequence>
<evidence type="ECO:0000256" key="2">
    <source>
        <dbReference type="SAM" id="MobiDB-lite"/>
    </source>
</evidence>
<feature type="region of interest" description="Disordered" evidence="2">
    <location>
        <begin position="310"/>
        <end position="345"/>
    </location>
</feature>
<dbReference type="Gene3D" id="3.40.50.1820">
    <property type="entry name" value="alpha/beta hydrolase"/>
    <property type="match status" value="2"/>
</dbReference>
<dbReference type="NCBIfam" id="TIGR00976">
    <property type="entry name" value="CocE_NonD"/>
    <property type="match status" value="1"/>
</dbReference>
<dbReference type="Pfam" id="PF08530">
    <property type="entry name" value="PepX_C"/>
    <property type="match status" value="1"/>
</dbReference>